<dbReference type="Proteomes" id="UP000195728">
    <property type="component" value="Unassembled WGS sequence"/>
</dbReference>
<accession>A0AB37YNU0</accession>
<evidence type="ECO:0000313" key="2">
    <source>
        <dbReference type="Proteomes" id="UP000195728"/>
    </source>
</evidence>
<protein>
    <submittedName>
        <fullName evidence="1">Uncharacterized protein</fullName>
    </submittedName>
</protein>
<dbReference type="EMBL" id="FMBG01000011">
    <property type="protein sequence ID" value="SCC13469.1"/>
    <property type="molecule type" value="Genomic_DNA"/>
</dbReference>
<name>A0AB37YNU0_9BACI</name>
<organism evidence="1 2">
    <name type="scientific">Bacillus wiedmannii</name>
    <dbReference type="NCBI Taxonomy" id="1890302"/>
    <lineage>
        <taxon>Bacteria</taxon>
        <taxon>Bacillati</taxon>
        <taxon>Bacillota</taxon>
        <taxon>Bacilli</taxon>
        <taxon>Bacillales</taxon>
        <taxon>Bacillaceae</taxon>
        <taxon>Bacillus</taxon>
        <taxon>Bacillus cereus group</taxon>
    </lineage>
</organism>
<sequence length="14" mass="1662">MENSIEYVTLNIVH</sequence>
<evidence type="ECO:0000313" key="1">
    <source>
        <dbReference type="EMBL" id="SCC13469.1"/>
    </source>
</evidence>
<proteinExistence type="predicted"/>
<gene>
    <name evidence="1" type="ORF">BC10311_01747</name>
</gene>
<comment type="caution">
    <text evidence="1">The sequence shown here is derived from an EMBL/GenBank/DDBJ whole genome shotgun (WGS) entry which is preliminary data.</text>
</comment>
<reference evidence="1 2" key="1">
    <citation type="submission" date="2016-08" db="EMBL/GenBank/DDBJ databases">
        <authorList>
            <person name="Loux V."/>
            <person name="Rue O."/>
        </authorList>
    </citation>
    <scope>NUCLEOTIDE SEQUENCE [LARGE SCALE GENOMIC DNA]</scope>
    <source>
        <strain evidence="1 2">WSBC_10311</strain>
    </source>
</reference>